<reference evidence="3" key="1">
    <citation type="submission" date="2021-02" db="EMBL/GenBank/DDBJ databases">
        <title>Genome sequence Cadophora malorum strain M34.</title>
        <authorList>
            <person name="Stefanovic E."/>
            <person name="Vu D."/>
            <person name="Scully C."/>
            <person name="Dijksterhuis J."/>
            <person name="Roader J."/>
            <person name="Houbraken J."/>
        </authorList>
    </citation>
    <scope>NUCLEOTIDE SEQUENCE</scope>
    <source>
        <strain evidence="3">M34</strain>
    </source>
</reference>
<dbReference type="PANTHER" id="PTHR35605:SF1">
    <property type="entry name" value="ECP2 EFFECTOR PROTEIN DOMAIN-CONTAINING PROTEIN-RELATED"/>
    <property type="match status" value="1"/>
</dbReference>
<feature type="compositionally biased region" description="Basic and acidic residues" evidence="1">
    <location>
        <begin position="36"/>
        <end position="48"/>
    </location>
</feature>
<evidence type="ECO:0000256" key="1">
    <source>
        <dbReference type="SAM" id="MobiDB-lite"/>
    </source>
</evidence>
<comment type="caution">
    <text evidence="3">The sequence shown here is derived from an EMBL/GenBank/DDBJ whole genome shotgun (WGS) entry which is preliminary data.</text>
</comment>
<sequence length="199" mass="21786">MKLLYLTTFLVMLALSIFSADVVSALPSPSSQLSLRPEHASELRDGESSAKDLNSKIFDKASLQEHFYTMIHDFGRSTLPSKQRFMTDVNCLRATGQNWSPAPVNQAQSAVDFLKATTAFCAVSARSCVRVSCVEQAAVYLCNNNNDYCNSSCFKISKYAQALIDQCLTASQGGGGRVVGGQAWNNENWNVFIRGESCD</sequence>
<feature type="signal peptide" evidence="2">
    <location>
        <begin position="1"/>
        <end position="25"/>
    </location>
</feature>
<evidence type="ECO:0008006" key="5">
    <source>
        <dbReference type="Google" id="ProtNLM"/>
    </source>
</evidence>
<feature type="region of interest" description="Disordered" evidence="1">
    <location>
        <begin position="28"/>
        <end position="48"/>
    </location>
</feature>
<evidence type="ECO:0000256" key="2">
    <source>
        <dbReference type="SAM" id="SignalP"/>
    </source>
</evidence>
<dbReference type="Proteomes" id="UP000664132">
    <property type="component" value="Unassembled WGS sequence"/>
</dbReference>
<protein>
    <recommendedName>
        <fullName evidence="5">Secreted protein</fullName>
    </recommendedName>
</protein>
<evidence type="ECO:0000313" key="3">
    <source>
        <dbReference type="EMBL" id="KAG4423919.1"/>
    </source>
</evidence>
<accession>A0A8H7WFL9</accession>
<dbReference type="AlphaFoldDB" id="A0A8H7WFL9"/>
<gene>
    <name evidence="3" type="ORF">IFR04_002914</name>
</gene>
<proteinExistence type="predicted"/>
<keyword evidence="2" id="KW-0732">Signal</keyword>
<dbReference type="PANTHER" id="PTHR35605">
    <property type="entry name" value="ECP2 EFFECTOR PROTEIN DOMAIN-CONTAINING PROTEIN-RELATED"/>
    <property type="match status" value="1"/>
</dbReference>
<name>A0A8H7WFL9_9HELO</name>
<feature type="chain" id="PRO_5034126286" description="Secreted protein" evidence="2">
    <location>
        <begin position="26"/>
        <end position="199"/>
    </location>
</feature>
<organism evidence="3 4">
    <name type="scientific">Cadophora malorum</name>
    <dbReference type="NCBI Taxonomy" id="108018"/>
    <lineage>
        <taxon>Eukaryota</taxon>
        <taxon>Fungi</taxon>
        <taxon>Dikarya</taxon>
        <taxon>Ascomycota</taxon>
        <taxon>Pezizomycotina</taxon>
        <taxon>Leotiomycetes</taxon>
        <taxon>Helotiales</taxon>
        <taxon>Ploettnerulaceae</taxon>
        <taxon>Cadophora</taxon>
    </lineage>
</organism>
<dbReference type="OrthoDB" id="3552888at2759"/>
<evidence type="ECO:0000313" key="4">
    <source>
        <dbReference type="Proteomes" id="UP000664132"/>
    </source>
</evidence>
<keyword evidence="4" id="KW-1185">Reference proteome</keyword>
<dbReference type="EMBL" id="JAFJYH010000027">
    <property type="protein sequence ID" value="KAG4423919.1"/>
    <property type="molecule type" value="Genomic_DNA"/>
</dbReference>